<evidence type="ECO:0000313" key="3">
    <source>
        <dbReference type="Proteomes" id="UP000238163"/>
    </source>
</evidence>
<protein>
    <submittedName>
        <fullName evidence="2">Uncharacterized protein</fullName>
    </submittedName>
</protein>
<dbReference type="Proteomes" id="UP000238163">
    <property type="component" value="Unassembled WGS sequence"/>
</dbReference>
<reference evidence="2 3" key="1">
    <citation type="submission" date="2018-03" db="EMBL/GenBank/DDBJ databases">
        <title>Genetic Diversity and Phenotypic Plasticity of AHL Mediated Quorum Sensing in Environmental Strains of Vibrio mediterranei.</title>
        <authorList>
            <person name="Lantoine F."/>
            <person name="Vouve F."/>
        </authorList>
    </citation>
    <scope>NUCLEOTIDE SEQUENCE [LARGE SCALE GENOMIC DNA]</scope>
    <source>
        <strain evidence="2 3">17LN0615E</strain>
    </source>
</reference>
<gene>
    <name evidence="2" type="ORF">COR51_27420</name>
</gene>
<feature type="transmembrane region" description="Helical" evidence="1">
    <location>
        <begin position="39"/>
        <end position="56"/>
    </location>
</feature>
<feature type="transmembrane region" description="Helical" evidence="1">
    <location>
        <begin position="62"/>
        <end position="80"/>
    </location>
</feature>
<evidence type="ECO:0000256" key="1">
    <source>
        <dbReference type="SAM" id="Phobius"/>
    </source>
</evidence>
<name>A0ABX5D4S1_9VIBR</name>
<accession>A0ABX5D4S1</accession>
<keyword evidence="3" id="KW-1185">Reference proteome</keyword>
<keyword evidence="1" id="KW-0812">Transmembrane</keyword>
<evidence type="ECO:0000313" key="2">
    <source>
        <dbReference type="EMBL" id="PRQ64455.1"/>
    </source>
</evidence>
<keyword evidence="1" id="KW-0472">Membrane</keyword>
<comment type="caution">
    <text evidence="2">The sequence shown here is derived from an EMBL/GenBank/DDBJ whole genome shotgun (WGS) entry which is preliminary data.</text>
</comment>
<proteinExistence type="predicted"/>
<organism evidence="2 3">
    <name type="scientific">Vibrio mediterranei</name>
    <dbReference type="NCBI Taxonomy" id="689"/>
    <lineage>
        <taxon>Bacteria</taxon>
        <taxon>Pseudomonadati</taxon>
        <taxon>Pseudomonadota</taxon>
        <taxon>Gammaproteobacteria</taxon>
        <taxon>Vibrionales</taxon>
        <taxon>Vibrionaceae</taxon>
        <taxon>Vibrio</taxon>
    </lineage>
</organism>
<keyword evidence="1" id="KW-1133">Transmembrane helix</keyword>
<sequence length="86" mass="9740">MFKCPNCSAPLTVRDKLNFTPDKPVICKKCSQKLLPFKLYYFGTFFVAAFGTSFLINYCEFNALSASGIALVCSFLFYICQPIRKV</sequence>
<dbReference type="EMBL" id="NWTN01000057">
    <property type="protein sequence ID" value="PRQ64455.1"/>
    <property type="molecule type" value="Genomic_DNA"/>
</dbReference>